<sequence length="143" mass="15141">MGSVAQRVPIFLGRLLSVYTGNASNAPGDHDRFLHDTRHSHFAIARSLGHRLQEGHEWTMSGHGAGYAGAGHCRRRRSSAPRSAARGAWTASTGAAATPRGRRSRYSPAPGVSAASPPTRCPTGERLPRGGRAREGGLAPRRG</sequence>
<proteinExistence type="predicted"/>
<feature type="compositionally biased region" description="Low complexity" evidence="1">
    <location>
        <begin position="80"/>
        <end position="97"/>
    </location>
</feature>
<keyword evidence="3" id="KW-1185">Reference proteome</keyword>
<evidence type="ECO:0000313" key="3">
    <source>
        <dbReference type="Proteomes" id="UP001189429"/>
    </source>
</evidence>
<feature type="region of interest" description="Disordered" evidence="1">
    <location>
        <begin position="61"/>
        <end position="143"/>
    </location>
</feature>
<feature type="compositionally biased region" description="Basic and acidic residues" evidence="1">
    <location>
        <begin position="126"/>
        <end position="135"/>
    </location>
</feature>
<feature type="compositionally biased region" description="Low complexity" evidence="1">
    <location>
        <begin position="107"/>
        <end position="118"/>
    </location>
</feature>
<reference evidence="2" key="1">
    <citation type="submission" date="2023-10" db="EMBL/GenBank/DDBJ databases">
        <authorList>
            <person name="Chen Y."/>
            <person name="Shah S."/>
            <person name="Dougan E. K."/>
            <person name="Thang M."/>
            <person name="Chan C."/>
        </authorList>
    </citation>
    <scope>NUCLEOTIDE SEQUENCE [LARGE SCALE GENOMIC DNA]</scope>
</reference>
<name>A0ABN9XZA5_9DINO</name>
<accession>A0ABN9XZA5</accession>
<evidence type="ECO:0000313" key="2">
    <source>
        <dbReference type="EMBL" id="CAK0905482.1"/>
    </source>
</evidence>
<gene>
    <name evidence="2" type="ORF">PCOR1329_LOCUS81179</name>
</gene>
<protein>
    <submittedName>
        <fullName evidence="2">Uncharacterized protein</fullName>
    </submittedName>
</protein>
<evidence type="ECO:0000256" key="1">
    <source>
        <dbReference type="SAM" id="MobiDB-lite"/>
    </source>
</evidence>
<comment type="caution">
    <text evidence="2">The sequence shown here is derived from an EMBL/GenBank/DDBJ whole genome shotgun (WGS) entry which is preliminary data.</text>
</comment>
<dbReference type="EMBL" id="CAUYUJ010021568">
    <property type="protein sequence ID" value="CAK0905482.1"/>
    <property type="molecule type" value="Genomic_DNA"/>
</dbReference>
<organism evidence="2 3">
    <name type="scientific">Prorocentrum cordatum</name>
    <dbReference type="NCBI Taxonomy" id="2364126"/>
    <lineage>
        <taxon>Eukaryota</taxon>
        <taxon>Sar</taxon>
        <taxon>Alveolata</taxon>
        <taxon>Dinophyceae</taxon>
        <taxon>Prorocentrales</taxon>
        <taxon>Prorocentraceae</taxon>
        <taxon>Prorocentrum</taxon>
    </lineage>
</organism>
<dbReference type="Proteomes" id="UP001189429">
    <property type="component" value="Unassembled WGS sequence"/>
</dbReference>